<evidence type="ECO:0000256" key="2">
    <source>
        <dbReference type="ARBA" id="ARBA00022670"/>
    </source>
</evidence>
<keyword evidence="7" id="KW-0456">Lyase</keyword>
<keyword evidence="3" id="KW-0227">DNA damage</keyword>
<sequence length="319" mass="36647">MCYSAQIQADYHVYRRLWGVEAVSLEQFVQLYWSPDKSRAARTPRALDAAFARGDSETERRIAARIRELAAAREAELQQELFRQSRRVADAERALQTRVTKKAQEDLRIGSGKVGQLRARLADLHRSTPNAQDSRIYPGWYAPVMIQRDGVRSLVPMRYQCRPPAVPAGFDRKFPGTYNARRDSLDGFWKPLFGYRHAVIVADAFYENVARHDAEHRPLREGESPENLVLEFRPRDRRPMLVACLYAHWKRGDEELWSFAAITDEPPPEVAAAGHDRCIVPIRAENLDAWLNPDPHDPAAQYAILDDRDRPYYEHSLAA</sequence>
<evidence type="ECO:0000256" key="5">
    <source>
        <dbReference type="ARBA" id="ARBA00023124"/>
    </source>
</evidence>
<evidence type="ECO:0000313" key="9">
    <source>
        <dbReference type="EMBL" id="KFN48266.1"/>
    </source>
</evidence>
<dbReference type="GO" id="GO:0008233">
    <property type="term" value="F:peptidase activity"/>
    <property type="evidence" value="ECO:0007669"/>
    <property type="project" value="UniProtKB-KW"/>
</dbReference>
<comment type="caution">
    <text evidence="9">The sequence shown here is derived from an EMBL/GenBank/DDBJ whole genome shotgun (WGS) entry which is preliminary data.</text>
</comment>
<keyword evidence="10" id="KW-1185">Reference proteome</keyword>
<dbReference type="eggNOG" id="COG2135">
    <property type="taxonomic scope" value="Bacteria"/>
</dbReference>
<dbReference type="Gene3D" id="3.90.1680.10">
    <property type="entry name" value="SOS response associated peptidase-like"/>
    <property type="match status" value="1"/>
</dbReference>
<dbReference type="Pfam" id="PF02586">
    <property type="entry name" value="SRAP"/>
    <property type="match status" value="1"/>
</dbReference>
<organism evidence="9 10">
    <name type="scientific">Arenimonas composti TR7-09 = DSM 18010</name>
    <dbReference type="NCBI Taxonomy" id="1121013"/>
    <lineage>
        <taxon>Bacteria</taxon>
        <taxon>Pseudomonadati</taxon>
        <taxon>Pseudomonadota</taxon>
        <taxon>Gammaproteobacteria</taxon>
        <taxon>Lysobacterales</taxon>
        <taxon>Lysobacteraceae</taxon>
        <taxon>Arenimonas</taxon>
    </lineage>
</organism>
<accession>A0A091B938</accession>
<reference evidence="9 10" key="1">
    <citation type="submission" date="2013-09" db="EMBL/GenBank/DDBJ databases">
        <title>Genome sequencing of Arenimonas composti.</title>
        <authorList>
            <person name="Chen F."/>
            <person name="Wang G."/>
        </authorList>
    </citation>
    <scope>NUCLEOTIDE SEQUENCE [LARGE SCALE GENOMIC DNA]</scope>
    <source>
        <strain evidence="9 10">TR7-09</strain>
    </source>
</reference>
<dbReference type="EC" id="3.4.-.-" evidence="8"/>
<evidence type="ECO:0000256" key="8">
    <source>
        <dbReference type="RuleBase" id="RU364100"/>
    </source>
</evidence>
<evidence type="ECO:0000256" key="6">
    <source>
        <dbReference type="ARBA" id="ARBA00023125"/>
    </source>
</evidence>
<keyword evidence="4 8" id="KW-0378">Hydrolase</keyword>
<dbReference type="GO" id="GO:0106300">
    <property type="term" value="P:protein-DNA covalent cross-linking repair"/>
    <property type="evidence" value="ECO:0007669"/>
    <property type="project" value="InterPro"/>
</dbReference>
<keyword evidence="2 8" id="KW-0645">Protease</keyword>
<evidence type="ECO:0000313" key="10">
    <source>
        <dbReference type="Proteomes" id="UP000029391"/>
    </source>
</evidence>
<dbReference type="PANTHER" id="PTHR13604:SF0">
    <property type="entry name" value="ABASIC SITE PROCESSING PROTEIN HMCES"/>
    <property type="match status" value="1"/>
</dbReference>
<keyword evidence="5" id="KW-0190">Covalent protein-DNA linkage</keyword>
<dbReference type="GO" id="GO:0016829">
    <property type="term" value="F:lyase activity"/>
    <property type="evidence" value="ECO:0007669"/>
    <property type="project" value="UniProtKB-KW"/>
</dbReference>
<name>A0A091B938_9GAMM</name>
<dbReference type="InterPro" id="IPR003738">
    <property type="entry name" value="SRAP"/>
</dbReference>
<dbReference type="RefSeq" id="WP_026815989.1">
    <property type="nucleotide sequence ID" value="NZ_AUFF01000001.1"/>
</dbReference>
<dbReference type="AlphaFoldDB" id="A0A091B938"/>
<comment type="similarity">
    <text evidence="1 8">Belongs to the SOS response-associated peptidase family.</text>
</comment>
<evidence type="ECO:0000256" key="3">
    <source>
        <dbReference type="ARBA" id="ARBA00022763"/>
    </source>
</evidence>
<dbReference type="InterPro" id="IPR036590">
    <property type="entry name" value="SRAP-like"/>
</dbReference>
<gene>
    <name evidence="9" type="ORF">P873_01535</name>
</gene>
<keyword evidence="6" id="KW-0238">DNA-binding</keyword>
<dbReference type="SUPFAM" id="SSF143081">
    <property type="entry name" value="BB1717-like"/>
    <property type="match status" value="1"/>
</dbReference>
<dbReference type="GO" id="GO:0003697">
    <property type="term" value="F:single-stranded DNA binding"/>
    <property type="evidence" value="ECO:0007669"/>
    <property type="project" value="InterPro"/>
</dbReference>
<dbReference type="OrthoDB" id="107650at2"/>
<dbReference type="EMBL" id="AWXU01000056">
    <property type="protein sequence ID" value="KFN48266.1"/>
    <property type="molecule type" value="Genomic_DNA"/>
</dbReference>
<proteinExistence type="inferred from homology"/>
<dbReference type="Proteomes" id="UP000029391">
    <property type="component" value="Unassembled WGS sequence"/>
</dbReference>
<dbReference type="STRING" id="1121013.GCA_000426365_00468"/>
<protein>
    <recommendedName>
        <fullName evidence="8">Abasic site processing protein</fullName>
        <ecNumber evidence="8">3.4.-.-</ecNumber>
    </recommendedName>
</protein>
<dbReference type="GO" id="GO:0006508">
    <property type="term" value="P:proteolysis"/>
    <property type="evidence" value="ECO:0007669"/>
    <property type="project" value="UniProtKB-KW"/>
</dbReference>
<evidence type="ECO:0000256" key="1">
    <source>
        <dbReference type="ARBA" id="ARBA00008136"/>
    </source>
</evidence>
<dbReference type="PANTHER" id="PTHR13604">
    <property type="entry name" value="DC12-RELATED"/>
    <property type="match status" value="1"/>
</dbReference>
<evidence type="ECO:0000256" key="4">
    <source>
        <dbReference type="ARBA" id="ARBA00022801"/>
    </source>
</evidence>
<evidence type="ECO:0000256" key="7">
    <source>
        <dbReference type="ARBA" id="ARBA00023239"/>
    </source>
</evidence>